<proteinExistence type="predicted"/>
<dbReference type="AlphaFoldDB" id="I2G0F2"/>
<dbReference type="GO" id="GO:0005739">
    <property type="term" value="C:mitochondrion"/>
    <property type="evidence" value="ECO:0007669"/>
    <property type="project" value="TreeGrafter"/>
</dbReference>
<accession>I2G0F2</accession>
<evidence type="ECO:0000313" key="2">
    <source>
        <dbReference type="Proteomes" id="UP000006174"/>
    </source>
</evidence>
<name>I2G0F2_USTHO</name>
<evidence type="ECO:0000313" key="1">
    <source>
        <dbReference type="EMBL" id="CCF52645.1"/>
    </source>
</evidence>
<sequence length="284" mass="29472">MSAIQSMPDTNKHAWLQSTVRNLGSYAQSSTPSYTLAALFALSTPFGFASPAQVAAEAAAKLQRQQAFSQASAYASSRGSSSLVARIVASQRAASVSASFAPVRTVPPFWQLAFFAAAFGTGGYIIDQGDALNGSGVVTAWSLTYLLFKTAPSIKQLPRNPLAAALSTAVLTIGLGVHASHYFDSTSWRGALPTLAGNECQDGKGARSMLISFDRVGSTGAIGAPTSIFAGRTTPVVSSDTGRETETGVSQIVATPGLTRNNDEARAAAYLQRQGQSASARVIV</sequence>
<dbReference type="OMA" id="FWQLAFF"/>
<protein>
    <submittedName>
        <fullName evidence="1">Uncharacterized protein</fullName>
    </submittedName>
</protein>
<organism evidence="1 2">
    <name type="scientific">Ustilago hordei</name>
    <name type="common">Barley covered smut fungus</name>
    <dbReference type="NCBI Taxonomy" id="120017"/>
    <lineage>
        <taxon>Eukaryota</taxon>
        <taxon>Fungi</taxon>
        <taxon>Dikarya</taxon>
        <taxon>Basidiomycota</taxon>
        <taxon>Ustilaginomycotina</taxon>
        <taxon>Ustilaginomycetes</taxon>
        <taxon>Ustilaginales</taxon>
        <taxon>Ustilaginaceae</taxon>
        <taxon>Ustilago</taxon>
    </lineage>
</organism>
<dbReference type="Proteomes" id="UP000006174">
    <property type="component" value="Unassembled WGS sequence"/>
</dbReference>
<dbReference type="eggNOG" id="ENOG502SFW8">
    <property type="taxonomic scope" value="Eukaryota"/>
</dbReference>
<comment type="caution">
    <text evidence="1">The sequence shown here is derived from an EMBL/GenBank/DDBJ whole genome shotgun (WGS) entry which is preliminary data.</text>
</comment>
<dbReference type="HOGENOM" id="CLU_980698_0_0_1"/>
<dbReference type="OrthoDB" id="5554402at2759"/>
<dbReference type="PANTHER" id="PTHR28177:SF1">
    <property type="entry name" value="ALTERED INHERITANCE OF MITOCHONDRIA PROTEIN 19, MITOCHONDRIAL"/>
    <property type="match status" value="1"/>
</dbReference>
<reference evidence="1 2" key="1">
    <citation type="journal article" date="2012" name="Plant Cell">
        <title>Genome comparison of barley and maize smut fungi reveals targeted loss of RNA silencing components and species-specific presence of transposable elements.</title>
        <authorList>
            <person name="Laurie J.D."/>
            <person name="Ali S."/>
            <person name="Linning R."/>
            <person name="Mannhaupt G."/>
            <person name="Wong P."/>
            <person name="Gueldener U."/>
            <person name="Muensterkoetter M."/>
            <person name="Moore R."/>
            <person name="Kahmann R."/>
            <person name="Bakkeren G."/>
            <person name="Schirawski J."/>
        </authorList>
    </citation>
    <scope>NUCLEOTIDE SEQUENCE [LARGE SCALE GENOMIC DNA]</scope>
    <source>
        <strain evidence="2">Uh4875-4</strain>
    </source>
</reference>
<dbReference type="PANTHER" id="PTHR28177">
    <property type="entry name" value="ALTERED INHERITANCE OF MITOCHONDRIA PROTEIN 19, MITOCHONDRIAL"/>
    <property type="match status" value="1"/>
</dbReference>
<dbReference type="InterPro" id="IPR019419">
    <property type="entry name" value="AIM19"/>
</dbReference>
<keyword evidence="2" id="KW-1185">Reference proteome</keyword>
<gene>
    <name evidence="1" type="ORF">UHOR_04777</name>
</gene>
<dbReference type="Pfam" id="PF10315">
    <property type="entry name" value="Aim19"/>
    <property type="match status" value="1"/>
</dbReference>
<dbReference type="EMBL" id="CAGI01000176">
    <property type="protein sequence ID" value="CCF52645.1"/>
    <property type="molecule type" value="Genomic_DNA"/>
</dbReference>